<feature type="region of interest" description="Disordered" evidence="1">
    <location>
        <begin position="396"/>
        <end position="467"/>
    </location>
</feature>
<dbReference type="PhylomeDB" id="B4R4Q9"/>
<evidence type="ECO:0000313" key="4">
    <source>
        <dbReference type="Proteomes" id="UP000000304"/>
    </source>
</evidence>
<evidence type="ECO:0000313" key="3">
    <source>
        <dbReference type="EMBL" id="EDX17106.1"/>
    </source>
</evidence>
<sequence>MAFPRAKKRSRKIEATPMDEYEKKKNRERKHVLRHISRAPGKCALCNQLVFPSSMLLHMIHKHNNSPNTDLAIIYDDQGLRKDFNLNRLKYDEPQALNILLYAGTEGKPQTRPARRFLSFSNYDLPHIFRQYEHHLMMILMICKTSCSSMLPVGKLKKMRNTPENTIYVIWVIGPETTSRMFYTLTAFDRSYIQSRSVIRKTRNFFLSQRPKDFLYNENDYLMLRHEEAMDLMRGEGDELYQTPYIKLELFVHVEPSLVSLPTQLLPKPMMSDKVRKFPLSNKAVDFPLPRMMTEQQLEQVTRMSREGVKADTKAAEESNVISDDEDSDVKKGLLIYLYSVTIPEDQGTQEQVEDAEQATPLEIGPVVTAPHPQDELERHAADQGEDKCRQLLKSMEGCPEASSNEIKNAPKDVAEERSLGDKDFNQQSVNERNEVGDDQKKHNESSEMQSGSHEKAELSQEGSQKSSEIFNLVKPINNRVEQTIKDEVFDWIKVAVRKVAEETITMLHIDSELELQPELETKTGNEAAKPTS</sequence>
<evidence type="ECO:0000256" key="1">
    <source>
        <dbReference type="SAM" id="MobiDB-lite"/>
    </source>
</evidence>
<proteinExistence type="predicted"/>
<feature type="region of interest" description="Disordered" evidence="1">
    <location>
        <begin position="305"/>
        <end position="325"/>
    </location>
</feature>
<dbReference type="Proteomes" id="UP000000304">
    <property type="component" value="Chromosome X"/>
</dbReference>
<dbReference type="OrthoDB" id="7736976at2759"/>
<accession>B4R4Q9</accession>
<dbReference type="EMBL" id="CM000366">
    <property type="protein sequence ID" value="EDX17106.1"/>
    <property type="molecule type" value="Genomic_DNA"/>
</dbReference>
<dbReference type="AlphaFoldDB" id="B4R4Q9"/>
<feature type="region of interest" description="Disordered" evidence="1">
    <location>
        <begin position="514"/>
        <end position="533"/>
    </location>
</feature>
<dbReference type="Pfam" id="PF15866">
    <property type="entry name" value="DUF4729"/>
    <property type="match status" value="1"/>
</dbReference>
<feature type="compositionally biased region" description="Basic and acidic residues" evidence="1">
    <location>
        <begin position="432"/>
        <end position="446"/>
    </location>
</feature>
<dbReference type="OMA" id="RMFYTLT"/>
<gene>
    <name evidence="3" type="primary">Dsim\GD16709</name>
    <name evidence="3" type="ORF">Dsim_GD16709</name>
</gene>
<keyword evidence="4" id="KW-1185">Reference proteome</keyword>
<feature type="compositionally biased region" description="Basic and acidic residues" evidence="1">
    <location>
        <begin position="305"/>
        <end position="317"/>
    </location>
</feature>
<feature type="compositionally biased region" description="Basic residues" evidence="1">
    <location>
        <begin position="1"/>
        <end position="11"/>
    </location>
</feature>
<feature type="region of interest" description="Disordered" evidence="1">
    <location>
        <begin position="1"/>
        <end position="26"/>
    </location>
</feature>
<feature type="compositionally biased region" description="Basic and acidic residues" evidence="1">
    <location>
        <begin position="409"/>
        <end position="425"/>
    </location>
</feature>
<evidence type="ECO:0000259" key="2">
    <source>
        <dbReference type="Pfam" id="PF15866"/>
    </source>
</evidence>
<reference evidence="3 4" key="1">
    <citation type="journal article" date="2007" name="Nature">
        <title>Evolution of genes and genomes on the Drosophila phylogeny.</title>
        <authorList>
            <consortium name="Drosophila 12 Genomes Consortium"/>
            <person name="Clark A.G."/>
            <person name="Eisen M.B."/>
            <person name="Smith D.R."/>
            <person name="Bergman C.M."/>
            <person name="Oliver B."/>
            <person name="Markow T.A."/>
            <person name="Kaufman T.C."/>
            <person name="Kellis M."/>
            <person name="Gelbart W."/>
            <person name="Iyer V.N."/>
            <person name="Pollard D.A."/>
            <person name="Sackton T.B."/>
            <person name="Larracuente A.M."/>
            <person name="Singh N.D."/>
            <person name="Abad J.P."/>
            <person name="Abt D.N."/>
            <person name="Adryan B."/>
            <person name="Aguade M."/>
            <person name="Akashi H."/>
            <person name="Anderson W.W."/>
            <person name="Aquadro C.F."/>
            <person name="Ardell D.H."/>
            <person name="Arguello R."/>
            <person name="Artieri C.G."/>
            <person name="Barbash D.A."/>
            <person name="Barker D."/>
            <person name="Barsanti P."/>
            <person name="Batterham P."/>
            <person name="Batzoglou S."/>
            <person name="Begun D."/>
            <person name="Bhutkar A."/>
            <person name="Blanco E."/>
            <person name="Bosak S.A."/>
            <person name="Bradley R.K."/>
            <person name="Brand A.D."/>
            <person name="Brent M.R."/>
            <person name="Brooks A.N."/>
            <person name="Brown R.H."/>
            <person name="Butlin R.K."/>
            <person name="Caggese C."/>
            <person name="Calvi B.R."/>
            <person name="Bernardo de Carvalho A."/>
            <person name="Caspi A."/>
            <person name="Castrezana S."/>
            <person name="Celniker S.E."/>
            <person name="Chang J.L."/>
            <person name="Chapple C."/>
            <person name="Chatterji S."/>
            <person name="Chinwalla A."/>
            <person name="Civetta A."/>
            <person name="Clifton S.W."/>
            <person name="Comeron J.M."/>
            <person name="Costello J.C."/>
            <person name="Coyne J.A."/>
            <person name="Daub J."/>
            <person name="David R.G."/>
            <person name="Delcher A.L."/>
            <person name="Delehaunty K."/>
            <person name="Do C.B."/>
            <person name="Ebling H."/>
            <person name="Edwards K."/>
            <person name="Eickbush T."/>
            <person name="Evans J.D."/>
            <person name="Filipski A."/>
            <person name="Findeiss S."/>
            <person name="Freyhult E."/>
            <person name="Fulton L."/>
            <person name="Fulton R."/>
            <person name="Garcia A.C."/>
            <person name="Gardiner A."/>
            <person name="Garfield D.A."/>
            <person name="Garvin B.E."/>
            <person name="Gibson G."/>
            <person name="Gilbert D."/>
            <person name="Gnerre S."/>
            <person name="Godfrey J."/>
            <person name="Good R."/>
            <person name="Gotea V."/>
            <person name="Gravely B."/>
            <person name="Greenberg A.J."/>
            <person name="Griffiths-Jones S."/>
            <person name="Gross S."/>
            <person name="Guigo R."/>
            <person name="Gustafson E.A."/>
            <person name="Haerty W."/>
            <person name="Hahn M.W."/>
            <person name="Halligan D.L."/>
            <person name="Halpern A.L."/>
            <person name="Halter G.M."/>
            <person name="Han M.V."/>
            <person name="Heger A."/>
            <person name="Hillier L."/>
            <person name="Hinrichs A.S."/>
            <person name="Holmes I."/>
            <person name="Hoskins R.A."/>
            <person name="Hubisz M.J."/>
            <person name="Hultmark D."/>
            <person name="Huntley M.A."/>
            <person name="Jaffe D.B."/>
            <person name="Jagadeeshan S."/>
            <person name="Jeck W.R."/>
            <person name="Johnson J."/>
            <person name="Jones C.D."/>
            <person name="Jordan W.C."/>
            <person name="Karpen G.H."/>
            <person name="Kataoka E."/>
            <person name="Keightley P.D."/>
            <person name="Kheradpour P."/>
            <person name="Kirkness E.F."/>
            <person name="Koerich L.B."/>
            <person name="Kristiansen K."/>
            <person name="Kudrna D."/>
            <person name="Kulathinal R.J."/>
            <person name="Kumar S."/>
            <person name="Kwok R."/>
            <person name="Lander E."/>
            <person name="Langley C.H."/>
            <person name="Lapoint R."/>
            <person name="Lazzaro B.P."/>
            <person name="Lee S.J."/>
            <person name="Levesque L."/>
            <person name="Li R."/>
            <person name="Lin C.F."/>
            <person name="Lin M.F."/>
            <person name="Lindblad-Toh K."/>
            <person name="Llopart A."/>
            <person name="Long M."/>
            <person name="Low L."/>
            <person name="Lozovsky E."/>
            <person name="Lu J."/>
            <person name="Luo M."/>
            <person name="Machado C.A."/>
            <person name="Makalowski W."/>
            <person name="Marzo M."/>
            <person name="Matsuda M."/>
            <person name="Matzkin L."/>
            <person name="McAllister B."/>
            <person name="McBride C.S."/>
            <person name="McKernan B."/>
            <person name="McKernan K."/>
            <person name="Mendez-Lago M."/>
            <person name="Minx P."/>
            <person name="Mollenhauer M.U."/>
            <person name="Montooth K."/>
            <person name="Mount S.M."/>
            <person name="Mu X."/>
            <person name="Myers E."/>
            <person name="Negre B."/>
            <person name="Newfeld S."/>
            <person name="Nielsen R."/>
            <person name="Noor M.A."/>
            <person name="O'Grady P."/>
            <person name="Pachter L."/>
            <person name="Papaceit M."/>
            <person name="Parisi M.J."/>
            <person name="Parisi M."/>
            <person name="Parts L."/>
            <person name="Pedersen J.S."/>
            <person name="Pesole G."/>
            <person name="Phillippy A.M."/>
            <person name="Ponting C.P."/>
            <person name="Pop M."/>
            <person name="Porcelli D."/>
            <person name="Powell J.R."/>
            <person name="Prohaska S."/>
            <person name="Pruitt K."/>
            <person name="Puig M."/>
            <person name="Quesneville H."/>
            <person name="Ram K.R."/>
            <person name="Rand D."/>
            <person name="Rasmussen M.D."/>
            <person name="Reed L.K."/>
            <person name="Reenan R."/>
            <person name="Reily A."/>
            <person name="Remington K.A."/>
            <person name="Rieger T.T."/>
            <person name="Ritchie M.G."/>
            <person name="Robin C."/>
            <person name="Rogers Y.H."/>
            <person name="Rohde C."/>
            <person name="Rozas J."/>
            <person name="Rubenfield M.J."/>
            <person name="Ruiz A."/>
            <person name="Russo S."/>
            <person name="Salzberg S.L."/>
            <person name="Sanchez-Gracia A."/>
            <person name="Saranga D.J."/>
            <person name="Sato H."/>
            <person name="Schaeffer S.W."/>
            <person name="Schatz M.C."/>
            <person name="Schlenke T."/>
            <person name="Schwartz R."/>
            <person name="Segarra C."/>
            <person name="Singh R.S."/>
            <person name="Sirot L."/>
            <person name="Sirota M."/>
            <person name="Sisneros N.B."/>
            <person name="Smith C.D."/>
            <person name="Smith T.F."/>
            <person name="Spieth J."/>
            <person name="Stage D.E."/>
            <person name="Stark A."/>
            <person name="Stephan W."/>
            <person name="Strausberg R.L."/>
            <person name="Strempel S."/>
            <person name="Sturgill D."/>
            <person name="Sutton G."/>
            <person name="Sutton G.G."/>
            <person name="Tao W."/>
            <person name="Teichmann S."/>
            <person name="Tobari Y.N."/>
            <person name="Tomimura Y."/>
            <person name="Tsolas J.M."/>
            <person name="Valente V.L."/>
            <person name="Venter E."/>
            <person name="Venter J.C."/>
            <person name="Vicario S."/>
            <person name="Vieira F.G."/>
            <person name="Vilella A.J."/>
            <person name="Villasante A."/>
            <person name="Walenz B."/>
            <person name="Wang J."/>
            <person name="Wasserman M."/>
            <person name="Watts T."/>
            <person name="Wilson D."/>
            <person name="Wilson R.K."/>
            <person name="Wing R.A."/>
            <person name="Wolfner M.F."/>
            <person name="Wong A."/>
            <person name="Wong G.K."/>
            <person name="Wu C.I."/>
            <person name="Wu G."/>
            <person name="Yamamoto D."/>
            <person name="Yang H.P."/>
            <person name="Yang S.P."/>
            <person name="Yorke J.A."/>
            <person name="Yoshida K."/>
            <person name="Zdobnov E."/>
            <person name="Zhang P."/>
            <person name="Zhang Y."/>
            <person name="Zimin A.V."/>
            <person name="Baldwin J."/>
            <person name="Abdouelleil A."/>
            <person name="Abdulkadir J."/>
            <person name="Abebe A."/>
            <person name="Abera B."/>
            <person name="Abreu J."/>
            <person name="Acer S.C."/>
            <person name="Aftuck L."/>
            <person name="Alexander A."/>
            <person name="An P."/>
            <person name="Anderson E."/>
            <person name="Anderson S."/>
            <person name="Arachi H."/>
            <person name="Azer M."/>
            <person name="Bachantsang P."/>
            <person name="Barry A."/>
            <person name="Bayul T."/>
            <person name="Berlin A."/>
            <person name="Bessette D."/>
            <person name="Bloom T."/>
            <person name="Blye J."/>
            <person name="Boguslavskiy L."/>
            <person name="Bonnet C."/>
            <person name="Boukhgalter B."/>
            <person name="Bourzgui I."/>
            <person name="Brown A."/>
            <person name="Cahill P."/>
            <person name="Channer S."/>
            <person name="Cheshatsang Y."/>
            <person name="Chuda L."/>
            <person name="Citroen M."/>
            <person name="Collymore A."/>
            <person name="Cooke P."/>
            <person name="Costello M."/>
            <person name="D'Aco K."/>
            <person name="Daza R."/>
            <person name="De Haan G."/>
            <person name="DeGray S."/>
            <person name="DeMaso C."/>
            <person name="Dhargay N."/>
            <person name="Dooley K."/>
            <person name="Dooley E."/>
            <person name="Doricent M."/>
            <person name="Dorje P."/>
            <person name="Dorjee K."/>
            <person name="Dupes A."/>
            <person name="Elong R."/>
            <person name="Falk J."/>
            <person name="Farina A."/>
            <person name="Faro S."/>
            <person name="Ferguson D."/>
            <person name="Fisher S."/>
            <person name="Foley C.D."/>
            <person name="Franke A."/>
            <person name="Friedrich D."/>
            <person name="Gadbois L."/>
            <person name="Gearin G."/>
            <person name="Gearin C.R."/>
            <person name="Giannoukos G."/>
            <person name="Goode T."/>
            <person name="Graham J."/>
            <person name="Grandbois E."/>
            <person name="Grewal S."/>
            <person name="Gyaltsen K."/>
            <person name="Hafez N."/>
            <person name="Hagos B."/>
            <person name="Hall J."/>
            <person name="Henson C."/>
            <person name="Hollinger A."/>
            <person name="Honan T."/>
            <person name="Huard M.D."/>
            <person name="Hughes L."/>
            <person name="Hurhula B."/>
            <person name="Husby M.E."/>
            <person name="Kamat A."/>
            <person name="Kanga B."/>
            <person name="Kashin S."/>
            <person name="Khazanovich D."/>
            <person name="Kisner P."/>
            <person name="Lance K."/>
            <person name="Lara M."/>
            <person name="Lee W."/>
            <person name="Lennon N."/>
            <person name="Letendre F."/>
            <person name="LeVine R."/>
            <person name="Lipovsky A."/>
            <person name="Liu X."/>
            <person name="Liu J."/>
            <person name="Liu S."/>
            <person name="Lokyitsang T."/>
            <person name="Lokyitsang Y."/>
            <person name="Lubonja R."/>
            <person name="Lui A."/>
            <person name="MacDonald P."/>
            <person name="Magnisalis V."/>
            <person name="Maru K."/>
            <person name="Matthews C."/>
            <person name="McCusker W."/>
            <person name="McDonough S."/>
            <person name="Mehta T."/>
            <person name="Meldrim J."/>
            <person name="Meneus L."/>
            <person name="Mihai O."/>
            <person name="Mihalev A."/>
            <person name="Mihova T."/>
            <person name="Mittelman R."/>
            <person name="Mlenga V."/>
            <person name="Montmayeur A."/>
            <person name="Mulrain L."/>
            <person name="Navidi A."/>
            <person name="Naylor J."/>
            <person name="Negash T."/>
            <person name="Nguyen T."/>
            <person name="Nguyen N."/>
            <person name="Nicol R."/>
            <person name="Norbu C."/>
            <person name="Norbu N."/>
            <person name="Novod N."/>
            <person name="O'Neill B."/>
            <person name="Osman S."/>
            <person name="Markiewicz E."/>
            <person name="Oyono O.L."/>
            <person name="Patti C."/>
            <person name="Phunkhang P."/>
            <person name="Pierre F."/>
            <person name="Priest M."/>
            <person name="Raghuraman S."/>
            <person name="Rege F."/>
            <person name="Reyes R."/>
            <person name="Rise C."/>
            <person name="Rogov P."/>
            <person name="Ross K."/>
            <person name="Ryan E."/>
            <person name="Settipalli S."/>
            <person name="Shea T."/>
            <person name="Sherpa N."/>
            <person name="Shi L."/>
            <person name="Shih D."/>
            <person name="Sparrow T."/>
            <person name="Spaulding J."/>
            <person name="Stalker J."/>
            <person name="Stange-Thomann N."/>
            <person name="Stavropoulos S."/>
            <person name="Stone C."/>
            <person name="Strader C."/>
            <person name="Tesfaye S."/>
            <person name="Thomson T."/>
            <person name="Thoulutsang Y."/>
            <person name="Thoulutsang D."/>
            <person name="Topham K."/>
            <person name="Topping I."/>
            <person name="Tsamla T."/>
            <person name="Vassiliev H."/>
            <person name="Vo A."/>
            <person name="Wangchuk T."/>
            <person name="Wangdi T."/>
            <person name="Weiand M."/>
            <person name="Wilkinson J."/>
            <person name="Wilson A."/>
            <person name="Yadav S."/>
            <person name="Young G."/>
            <person name="Yu Q."/>
            <person name="Zembek L."/>
            <person name="Zhong D."/>
            <person name="Zimmer A."/>
            <person name="Zwirko Z."/>
            <person name="Jaffe D.B."/>
            <person name="Alvarez P."/>
            <person name="Brockman W."/>
            <person name="Butler J."/>
            <person name="Chin C."/>
            <person name="Gnerre S."/>
            <person name="Grabherr M."/>
            <person name="Kleber M."/>
            <person name="Mauceli E."/>
            <person name="MacCallum I."/>
        </authorList>
    </citation>
    <scope>NUCLEOTIDE SEQUENCE [LARGE SCALE GENOMIC DNA]</scope>
    <source>
        <strain evidence="4">white501</strain>
    </source>
</reference>
<dbReference type="HOGENOM" id="CLU_510270_0_0_1"/>
<protein>
    <submittedName>
        <fullName evidence="3">GD16709</fullName>
    </submittedName>
</protein>
<dbReference type="InterPro" id="IPR031732">
    <property type="entry name" value="DUF4729"/>
</dbReference>
<dbReference type="STRING" id="7240.B4R4Q9"/>
<organism evidence="3 4">
    <name type="scientific">Drosophila simulans</name>
    <name type="common">Fruit fly</name>
    <dbReference type="NCBI Taxonomy" id="7240"/>
    <lineage>
        <taxon>Eukaryota</taxon>
        <taxon>Metazoa</taxon>
        <taxon>Ecdysozoa</taxon>
        <taxon>Arthropoda</taxon>
        <taxon>Hexapoda</taxon>
        <taxon>Insecta</taxon>
        <taxon>Pterygota</taxon>
        <taxon>Neoptera</taxon>
        <taxon>Endopterygota</taxon>
        <taxon>Diptera</taxon>
        <taxon>Brachycera</taxon>
        <taxon>Muscomorpha</taxon>
        <taxon>Ephydroidea</taxon>
        <taxon>Drosophilidae</taxon>
        <taxon>Drosophila</taxon>
        <taxon>Sophophora</taxon>
    </lineage>
</organism>
<feature type="domain" description="DUF4729" evidence="2">
    <location>
        <begin position="43"/>
        <end position="234"/>
    </location>
</feature>
<name>B4R4Q9_DROSI</name>